<dbReference type="InterPro" id="IPR009057">
    <property type="entry name" value="Homeodomain-like_sf"/>
</dbReference>
<dbReference type="EMBL" id="PPTT01000034">
    <property type="protein sequence ID" value="RDB65959.1"/>
    <property type="molecule type" value="Genomic_DNA"/>
</dbReference>
<keyword evidence="1" id="KW-0805">Transcription regulation</keyword>
<dbReference type="Pfam" id="PF00440">
    <property type="entry name" value="TetR_N"/>
    <property type="match status" value="1"/>
</dbReference>
<dbReference type="PANTHER" id="PTHR30055">
    <property type="entry name" value="HTH-TYPE TRANSCRIPTIONAL REGULATOR RUTR"/>
    <property type="match status" value="1"/>
</dbReference>
<dbReference type="InterPro" id="IPR001647">
    <property type="entry name" value="HTH_TetR"/>
</dbReference>
<dbReference type="SUPFAM" id="SSF46689">
    <property type="entry name" value="Homeodomain-like"/>
    <property type="match status" value="1"/>
</dbReference>
<dbReference type="InterPro" id="IPR023772">
    <property type="entry name" value="DNA-bd_HTH_TetR-type_CS"/>
</dbReference>
<evidence type="ECO:0000313" key="9">
    <source>
        <dbReference type="Proteomes" id="UP000270112"/>
    </source>
</evidence>
<dbReference type="AlphaFoldDB" id="A0A3N0IZW9"/>
<reference evidence="6 8" key="1">
    <citation type="journal article" date="2018" name="Elife">
        <title>Discovery and characterization of a prevalent human gut bacterial enzyme sufficient for the inactivation of a family of plant toxins.</title>
        <authorList>
            <person name="Koppel N."/>
            <person name="Bisanz J.E."/>
            <person name="Pandelia M.E."/>
            <person name="Turnbaugh P.J."/>
            <person name="Balskus E.P."/>
        </authorList>
    </citation>
    <scope>NUCLEOTIDE SEQUENCE [LARGE SCALE GENOMIC DNA]</scope>
    <source>
        <strain evidence="6 8">DSM 16107</strain>
    </source>
</reference>
<dbReference type="PROSITE" id="PS01081">
    <property type="entry name" value="HTH_TETR_1"/>
    <property type="match status" value="1"/>
</dbReference>
<dbReference type="PRINTS" id="PR00455">
    <property type="entry name" value="HTHTETR"/>
</dbReference>
<sequence length="196" mass="22058">MEEPSTRDKILKAMYQLIAEKGYDKASISQVCSLVGITKPSLYYYFPSKEELFLAVSESMWPTLDSFDESFLATHDAEAYRAYLDETGRSIIANYHDDEERRNVLAEIDLQATRIPGIGSQQKRLGTSMVDALTAMLQHGVDIGVFENDFDVHGNAKFLYVVLSGISQVISRHENPDVNDTWSKALNAVFREAAQH</sequence>
<dbReference type="EMBL" id="QICC01000022">
    <property type="protein sequence ID" value="RNM41980.1"/>
    <property type="molecule type" value="Genomic_DNA"/>
</dbReference>
<feature type="DNA-binding region" description="H-T-H motif" evidence="4">
    <location>
        <begin position="27"/>
        <end position="46"/>
    </location>
</feature>
<proteinExistence type="predicted"/>
<evidence type="ECO:0000256" key="1">
    <source>
        <dbReference type="ARBA" id="ARBA00023015"/>
    </source>
</evidence>
<dbReference type="GO" id="GO:0000976">
    <property type="term" value="F:transcription cis-regulatory region binding"/>
    <property type="evidence" value="ECO:0007669"/>
    <property type="project" value="TreeGrafter"/>
</dbReference>
<evidence type="ECO:0000313" key="8">
    <source>
        <dbReference type="Proteomes" id="UP000253817"/>
    </source>
</evidence>
<evidence type="ECO:0000256" key="3">
    <source>
        <dbReference type="ARBA" id="ARBA00023163"/>
    </source>
</evidence>
<keyword evidence="2 4" id="KW-0238">DNA-binding</keyword>
<evidence type="ECO:0000313" key="6">
    <source>
        <dbReference type="EMBL" id="RDB65959.1"/>
    </source>
</evidence>
<protein>
    <submittedName>
        <fullName evidence="7">TetR/AcrR family transcriptional regulator</fullName>
    </submittedName>
</protein>
<comment type="caution">
    <text evidence="7">The sequence shown here is derived from an EMBL/GenBank/DDBJ whole genome shotgun (WGS) entry which is preliminary data.</text>
</comment>
<dbReference type="OrthoDB" id="3186364at2"/>
<dbReference type="PROSITE" id="PS50977">
    <property type="entry name" value="HTH_TETR_2"/>
    <property type="match status" value="1"/>
</dbReference>
<organism evidence="7 9">
    <name type="scientific">Eggerthella sinensis</name>
    <dbReference type="NCBI Taxonomy" id="242230"/>
    <lineage>
        <taxon>Bacteria</taxon>
        <taxon>Bacillati</taxon>
        <taxon>Actinomycetota</taxon>
        <taxon>Coriobacteriia</taxon>
        <taxon>Eggerthellales</taxon>
        <taxon>Eggerthellaceae</taxon>
        <taxon>Eggerthella</taxon>
    </lineage>
</organism>
<accession>A0A3N0IZW9</accession>
<dbReference type="Proteomes" id="UP000253817">
    <property type="component" value="Unassembled WGS sequence"/>
</dbReference>
<dbReference type="InterPro" id="IPR050109">
    <property type="entry name" value="HTH-type_TetR-like_transc_reg"/>
</dbReference>
<dbReference type="PANTHER" id="PTHR30055:SF234">
    <property type="entry name" value="HTH-TYPE TRANSCRIPTIONAL REGULATOR BETI"/>
    <property type="match status" value="1"/>
</dbReference>
<evidence type="ECO:0000259" key="5">
    <source>
        <dbReference type="PROSITE" id="PS50977"/>
    </source>
</evidence>
<dbReference type="GO" id="GO:0003700">
    <property type="term" value="F:DNA-binding transcription factor activity"/>
    <property type="evidence" value="ECO:0007669"/>
    <property type="project" value="TreeGrafter"/>
</dbReference>
<evidence type="ECO:0000256" key="2">
    <source>
        <dbReference type="ARBA" id="ARBA00023125"/>
    </source>
</evidence>
<evidence type="ECO:0000313" key="7">
    <source>
        <dbReference type="EMBL" id="RNM41980.1"/>
    </source>
</evidence>
<dbReference type="Proteomes" id="UP000270112">
    <property type="component" value="Unassembled WGS sequence"/>
</dbReference>
<dbReference type="Gene3D" id="1.10.357.10">
    <property type="entry name" value="Tetracycline Repressor, domain 2"/>
    <property type="match status" value="1"/>
</dbReference>
<reference evidence="9" key="2">
    <citation type="submission" date="2018-05" db="EMBL/GenBank/DDBJ databases">
        <title>Genome Sequencing of selected type strains of the family Eggerthellaceae.</title>
        <authorList>
            <person name="Danylec N."/>
            <person name="Stoll D.A."/>
            <person name="Doetsch A."/>
            <person name="Huch M."/>
        </authorList>
    </citation>
    <scope>NUCLEOTIDE SEQUENCE [LARGE SCALE GENOMIC DNA]</scope>
    <source>
        <strain evidence="9">DSM 16107</strain>
    </source>
</reference>
<dbReference type="RefSeq" id="WP_114547541.1">
    <property type="nucleotide sequence ID" value="NZ_PPTT01000034.1"/>
</dbReference>
<keyword evidence="8" id="KW-1185">Reference proteome</keyword>
<name>A0A3N0IZW9_9ACTN</name>
<keyword evidence="3" id="KW-0804">Transcription</keyword>
<reference evidence="7" key="3">
    <citation type="journal article" date="2019" name="Microbiol. Resour. Announc.">
        <title>Draft Genome Sequences of Type Strains of Gordonibacter faecihominis, Paraeggerthella hongkongensis, Parvibacter caecicola,Slackia equolifaciens, Slackia faecicanis, and Slackia isoflavoniconvertens.</title>
        <authorList>
            <person name="Danylec N."/>
            <person name="Stoll D.A."/>
            <person name="Dotsch A."/>
            <person name="Huch M."/>
        </authorList>
    </citation>
    <scope>NUCLEOTIDE SEQUENCE</scope>
    <source>
        <strain evidence="7">DSM 16107</strain>
    </source>
</reference>
<feature type="domain" description="HTH tetR-type" evidence="5">
    <location>
        <begin position="4"/>
        <end position="64"/>
    </location>
</feature>
<evidence type="ECO:0000256" key="4">
    <source>
        <dbReference type="PROSITE-ProRule" id="PRU00335"/>
    </source>
</evidence>
<gene>
    <name evidence="6" type="ORF">C1876_15050</name>
    <name evidence="7" type="ORF">DMP09_07200</name>
</gene>